<evidence type="ECO:0000313" key="2">
    <source>
        <dbReference type="Proteomes" id="UP001066276"/>
    </source>
</evidence>
<organism evidence="1 2">
    <name type="scientific">Pleurodeles waltl</name>
    <name type="common">Iberian ribbed newt</name>
    <dbReference type="NCBI Taxonomy" id="8319"/>
    <lineage>
        <taxon>Eukaryota</taxon>
        <taxon>Metazoa</taxon>
        <taxon>Chordata</taxon>
        <taxon>Craniata</taxon>
        <taxon>Vertebrata</taxon>
        <taxon>Euteleostomi</taxon>
        <taxon>Amphibia</taxon>
        <taxon>Batrachia</taxon>
        <taxon>Caudata</taxon>
        <taxon>Salamandroidea</taxon>
        <taxon>Salamandridae</taxon>
        <taxon>Pleurodelinae</taxon>
        <taxon>Pleurodeles</taxon>
    </lineage>
</organism>
<sequence length="95" mass="11073">MNLAHSNSNHDTLGLRSQALSLLISFGPRHEVHMQDLVRADARIQTGHQIRMQAEHDEFQATKSLTHEPKKKCTLVKHDEKDYFEESKMFYILEL</sequence>
<dbReference type="Proteomes" id="UP001066276">
    <property type="component" value="Chromosome 6"/>
</dbReference>
<gene>
    <name evidence="1" type="ORF">NDU88_001375</name>
</gene>
<dbReference type="EMBL" id="JANPWB010000010">
    <property type="protein sequence ID" value="KAJ1134929.1"/>
    <property type="molecule type" value="Genomic_DNA"/>
</dbReference>
<proteinExistence type="predicted"/>
<dbReference type="AlphaFoldDB" id="A0AAV7Q6W0"/>
<name>A0AAV7Q6W0_PLEWA</name>
<comment type="caution">
    <text evidence="1">The sequence shown here is derived from an EMBL/GenBank/DDBJ whole genome shotgun (WGS) entry which is preliminary data.</text>
</comment>
<evidence type="ECO:0000313" key="1">
    <source>
        <dbReference type="EMBL" id="KAJ1134929.1"/>
    </source>
</evidence>
<accession>A0AAV7Q6W0</accession>
<keyword evidence="2" id="KW-1185">Reference proteome</keyword>
<reference evidence="1" key="1">
    <citation type="journal article" date="2022" name="bioRxiv">
        <title>Sequencing and chromosome-scale assembly of the giantPleurodeles waltlgenome.</title>
        <authorList>
            <person name="Brown T."/>
            <person name="Elewa A."/>
            <person name="Iarovenko S."/>
            <person name="Subramanian E."/>
            <person name="Araus A.J."/>
            <person name="Petzold A."/>
            <person name="Susuki M."/>
            <person name="Suzuki K.-i.T."/>
            <person name="Hayashi T."/>
            <person name="Toyoda A."/>
            <person name="Oliveira C."/>
            <person name="Osipova E."/>
            <person name="Leigh N.D."/>
            <person name="Simon A."/>
            <person name="Yun M.H."/>
        </authorList>
    </citation>
    <scope>NUCLEOTIDE SEQUENCE</scope>
    <source>
        <strain evidence="1">20211129_DDA</strain>
        <tissue evidence="1">Liver</tissue>
    </source>
</reference>
<protein>
    <submittedName>
        <fullName evidence="1">Uncharacterized protein</fullName>
    </submittedName>
</protein>